<dbReference type="EMBL" id="JAATIP010000108">
    <property type="protein sequence ID" value="KAF4371816.1"/>
    <property type="molecule type" value="Genomic_DNA"/>
</dbReference>
<sequence>MTMAIALHGGAGDMHPSFSLFQQSVDSHVRMPFITASRLALKLSKQESRGFVLTCNGDVEMEASIRDGNTKNCEVVSGLKTVVNALSLPIDTPLLLIINTSESIVNDRGRAVLTMSLAFAKEAFDVKAGAVVMANYCNGL</sequence>
<dbReference type="SUPFAM" id="SSF56235">
    <property type="entry name" value="N-terminal nucleophile aminohydrolases (Ntn hydrolases)"/>
    <property type="match status" value="1"/>
</dbReference>
<dbReference type="Pfam" id="PF01112">
    <property type="entry name" value="Asparaginase_2"/>
    <property type="match status" value="1"/>
</dbReference>
<organism evidence="2 3">
    <name type="scientific">Cannabis sativa</name>
    <name type="common">Hemp</name>
    <name type="synonym">Marijuana</name>
    <dbReference type="NCBI Taxonomy" id="3483"/>
    <lineage>
        <taxon>Eukaryota</taxon>
        <taxon>Viridiplantae</taxon>
        <taxon>Streptophyta</taxon>
        <taxon>Embryophyta</taxon>
        <taxon>Tracheophyta</taxon>
        <taxon>Spermatophyta</taxon>
        <taxon>Magnoliopsida</taxon>
        <taxon>eudicotyledons</taxon>
        <taxon>Gunneridae</taxon>
        <taxon>Pentapetalae</taxon>
        <taxon>rosids</taxon>
        <taxon>fabids</taxon>
        <taxon>Rosales</taxon>
        <taxon>Cannabaceae</taxon>
        <taxon>Cannabis</taxon>
    </lineage>
</organism>
<evidence type="ECO:0000256" key="1">
    <source>
        <dbReference type="ARBA" id="ARBA00011601"/>
    </source>
</evidence>
<reference evidence="2 3" key="1">
    <citation type="journal article" date="2020" name="bioRxiv">
        <title>Sequence and annotation of 42 cannabis genomes reveals extensive copy number variation in cannabinoid synthesis and pathogen resistance genes.</title>
        <authorList>
            <person name="Mckernan K.J."/>
            <person name="Helbert Y."/>
            <person name="Kane L.T."/>
            <person name="Ebling H."/>
            <person name="Zhang L."/>
            <person name="Liu B."/>
            <person name="Eaton Z."/>
            <person name="Mclaughlin S."/>
            <person name="Kingan S."/>
            <person name="Baybayan P."/>
            <person name="Concepcion G."/>
            <person name="Jordan M."/>
            <person name="Riva A."/>
            <person name="Barbazuk W."/>
            <person name="Harkins T."/>
        </authorList>
    </citation>
    <scope>NUCLEOTIDE SEQUENCE [LARGE SCALE GENOMIC DNA]</scope>
    <source>
        <strain evidence="3">cv. Jamaican Lion 4</strain>
        <tissue evidence="2">Leaf</tissue>
    </source>
</reference>
<dbReference type="InterPro" id="IPR029055">
    <property type="entry name" value="Ntn_hydrolases_N"/>
</dbReference>
<dbReference type="GO" id="GO:0016787">
    <property type="term" value="F:hydrolase activity"/>
    <property type="evidence" value="ECO:0007669"/>
    <property type="project" value="InterPro"/>
</dbReference>
<evidence type="ECO:0000313" key="3">
    <source>
        <dbReference type="Proteomes" id="UP000525078"/>
    </source>
</evidence>
<evidence type="ECO:0008006" key="4">
    <source>
        <dbReference type="Google" id="ProtNLM"/>
    </source>
</evidence>
<protein>
    <recommendedName>
        <fullName evidence="4">Asparaginase</fullName>
    </recommendedName>
</protein>
<proteinExistence type="predicted"/>
<dbReference type="InterPro" id="IPR000246">
    <property type="entry name" value="Peptidase_T2"/>
</dbReference>
<name>A0A7J6FM71_CANSA</name>
<gene>
    <name evidence="2" type="ORF">F8388_023129</name>
</gene>
<dbReference type="Proteomes" id="UP000525078">
    <property type="component" value="Unassembled WGS sequence"/>
</dbReference>
<evidence type="ECO:0000313" key="2">
    <source>
        <dbReference type="EMBL" id="KAF4371816.1"/>
    </source>
</evidence>
<dbReference type="AlphaFoldDB" id="A0A7J6FM71"/>
<comment type="subunit">
    <text evidence="1">Heterotetramer of two alpha and two beta chains arranged as a dimer of alpha/beta heterodimers.</text>
</comment>
<comment type="caution">
    <text evidence="2">The sequence shown here is derived from an EMBL/GenBank/DDBJ whole genome shotgun (WGS) entry which is preliminary data.</text>
</comment>
<accession>A0A7J6FM71</accession>